<reference evidence="2 3" key="1">
    <citation type="submission" date="2009-04" db="EMBL/GenBank/DDBJ databases">
        <authorList>
            <person name="Sebastian Y."/>
            <person name="Madupu R."/>
            <person name="Durkin A.S."/>
            <person name="Torralba M."/>
            <person name="Methe B."/>
            <person name="Sutton G.G."/>
            <person name="Strausberg R.L."/>
            <person name="Nelson K.E."/>
        </authorList>
    </citation>
    <scope>NUCLEOTIDE SEQUENCE [LARGE SCALE GENOMIC DNA]</scope>
    <source>
        <strain evidence="3">ATCC 35406 / BCRC 14492 / JCM 8526 / NCTC 13058 / HG 370</strain>
    </source>
</reference>
<comment type="caution">
    <text evidence="2">The sequence shown here is derived from an EMBL/GenBank/DDBJ whole genome shotgun (WGS) entry which is preliminary data.</text>
</comment>
<organism evidence="2 3">
    <name type="scientific">Porphyromonas endodontalis (strain ATCC 35406 / DSM 24491 / JCM 8526 / CCUG 16442 / BCRC 14492 / NCTC 13058 / HG 370)</name>
    <name type="common">Bacteroides endodontalis</name>
    <dbReference type="NCBI Taxonomy" id="553175"/>
    <lineage>
        <taxon>Bacteria</taxon>
        <taxon>Pseudomonadati</taxon>
        <taxon>Bacteroidota</taxon>
        <taxon>Bacteroidia</taxon>
        <taxon>Bacteroidales</taxon>
        <taxon>Porphyromonadaceae</taxon>
        <taxon>Porphyromonas</taxon>
    </lineage>
</organism>
<keyword evidence="1" id="KW-0812">Transmembrane</keyword>
<sequence length="37" mass="4300">MQCLKGRNNILSKVFLFTLRGNLLVHFVFFVFLALSL</sequence>
<dbReference type="EMBL" id="ACNN01000014">
    <property type="protein sequence ID" value="EEN83108.1"/>
    <property type="molecule type" value="Genomic_DNA"/>
</dbReference>
<dbReference type="AlphaFoldDB" id="C3J9P6"/>
<protein>
    <submittedName>
        <fullName evidence="2">Uncharacterized protein</fullName>
    </submittedName>
</protein>
<keyword evidence="1" id="KW-0472">Membrane</keyword>
<keyword evidence="3" id="KW-1185">Reference proteome</keyword>
<proteinExistence type="predicted"/>
<feature type="transmembrane region" description="Helical" evidence="1">
    <location>
        <begin position="14"/>
        <end position="35"/>
    </location>
</feature>
<dbReference type="STRING" id="553175.POREN0001_0797"/>
<accession>C3J9P6</accession>
<evidence type="ECO:0000313" key="2">
    <source>
        <dbReference type="EMBL" id="EEN83108.1"/>
    </source>
</evidence>
<name>C3J9P6_POREA</name>
<gene>
    <name evidence="2" type="ORF">POREN0001_0797</name>
</gene>
<evidence type="ECO:0000313" key="3">
    <source>
        <dbReference type="Proteomes" id="UP000004295"/>
    </source>
</evidence>
<keyword evidence="1" id="KW-1133">Transmembrane helix</keyword>
<evidence type="ECO:0000256" key="1">
    <source>
        <dbReference type="SAM" id="Phobius"/>
    </source>
</evidence>
<dbReference type="Proteomes" id="UP000004295">
    <property type="component" value="Unassembled WGS sequence"/>
</dbReference>